<dbReference type="PANTHER" id="PTHR43542">
    <property type="entry name" value="METHYLTRANSFERASE"/>
    <property type="match status" value="1"/>
</dbReference>
<dbReference type="PIRSF" id="PIRSF004553">
    <property type="entry name" value="CHP00095"/>
    <property type="match status" value="1"/>
</dbReference>
<dbReference type="Proteomes" id="UP000464468">
    <property type="component" value="Chromosome"/>
</dbReference>
<dbReference type="RefSeq" id="WP_160593604.1">
    <property type="nucleotide sequence ID" value="NZ_CP047895.1"/>
</dbReference>
<dbReference type="PROSITE" id="PS00092">
    <property type="entry name" value="N6_MTASE"/>
    <property type="match status" value="1"/>
</dbReference>
<evidence type="ECO:0000256" key="1">
    <source>
        <dbReference type="ARBA" id="ARBA00022603"/>
    </source>
</evidence>
<dbReference type="EMBL" id="CP047895">
    <property type="protein sequence ID" value="QHL91568.1"/>
    <property type="molecule type" value="Genomic_DNA"/>
</dbReference>
<dbReference type="InterPro" id="IPR029063">
    <property type="entry name" value="SAM-dependent_MTases_sf"/>
</dbReference>
<dbReference type="InterPro" id="IPR004398">
    <property type="entry name" value="RNA_MeTrfase_RsmD"/>
</dbReference>
<keyword evidence="4" id="KW-1185">Reference proteome</keyword>
<dbReference type="PANTHER" id="PTHR43542:SF1">
    <property type="entry name" value="METHYLTRANSFERASE"/>
    <property type="match status" value="1"/>
</dbReference>
<keyword evidence="1 3" id="KW-0489">Methyltransferase</keyword>
<evidence type="ECO:0000313" key="3">
    <source>
        <dbReference type="EMBL" id="QHL91568.1"/>
    </source>
</evidence>
<proteinExistence type="predicted"/>
<dbReference type="SUPFAM" id="SSF53335">
    <property type="entry name" value="S-adenosyl-L-methionine-dependent methyltransferases"/>
    <property type="match status" value="1"/>
</dbReference>
<dbReference type="Pfam" id="PF03602">
    <property type="entry name" value="Cons_hypoth95"/>
    <property type="match status" value="1"/>
</dbReference>
<dbReference type="CDD" id="cd02440">
    <property type="entry name" value="AdoMet_MTases"/>
    <property type="match status" value="1"/>
</dbReference>
<name>A0A7Z2NXC0_9SPHN</name>
<dbReference type="GO" id="GO:0003676">
    <property type="term" value="F:nucleic acid binding"/>
    <property type="evidence" value="ECO:0007669"/>
    <property type="project" value="InterPro"/>
</dbReference>
<dbReference type="EC" id="2.1.1.171" evidence="3"/>
<sequence>MRIISGQWRGRTLIAPEGEATRPTADRTREALFSMLTSRLGSFEALRVADLFAGTGALGLEALSRGAGACVFVERDHAALAALKANIARLGATGAEIRAQAAEGFAGGPFDIVFLDPPYRSGLGVKVLPRLALEPGCWASIETAFDEDVEVPGFAVDAVRRHGKAKLTLLRKL</sequence>
<dbReference type="InterPro" id="IPR002052">
    <property type="entry name" value="DNA_methylase_N6_adenine_CS"/>
</dbReference>
<gene>
    <name evidence="3" type="primary">rsmD</name>
    <name evidence="3" type="ORF">GVO57_13125</name>
</gene>
<dbReference type="Gene3D" id="3.40.50.150">
    <property type="entry name" value="Vaccinia Virus protein VP39"/>
    <property type="match status" value="1"/>
</dbReference>
<organism evidence="3 4">
    <name type="scientific">Sphingomonas changnyeongensis</name>
    <dbReference type="NCBI Taxonomy" id="2698679"/>
    <lineage>
        <taxon>Bacteria</taxon>
        <taxon>Pseudomonadati</taxon>
        <taxon>Pseudomonadota</taxon>
        <taxon>Alphaproteobacteria</taxon>
        <taxon>Sphingomonadales</taxon>
        <taxon>Sphingomonadaceae</taxon>
        <taxon>Sphingomonas</taxon>
    </lineage>
</organism>
<dbReference type="GO" id="GO:0052913">
    <property type="term" value="F:16S rRNA (guanine(966)-N(2))-methyltransferase activity"/>
    <property type="evidence" value="ECO:0007669"/>
    <property type="project" value="UniProtKB-EC"/>
</dbReference>
<dbReference type="AlphaFoldDB" id="A0A7Z2NXC0"/>
<evidence type="ECO:0000256" key="2">
    <source>
        <dbReference type="ARBA" id="ARBA00022679"/>
    </source>
</evidence>
<protein>
    <submittedName>
        <fullName evidence="3">16S rRNA (Guanine(966)-N(2))-methyltransferase RsmD</fullName>
        <ecNumber evidence="3">2.1.1.171</ecNumber>
    </submittedName>
</protein>
<dbReference type="KEGG" id="schy:GVO57_13125"/>
<evidence type="ECO:0000313" key="4">
    <source>
        <dbReference type="Proteomes" id="UP000464468"/>
    </source>
</evidence>
<reference evidence="3 4" key="1">
    <citation type="submission" date="2020-01" db="EMBL/GenBank/DDBJ databases">
        <title>Sphingomonas sp. C33 whole genome sequece.</title>
        <authorList>
            <person name="Park C."/>
        </authorList>
    </citation>
    <scope>NUCLEOTIDE SEQUENCE [LARGE SCALE GENOMIC DNA]</scope>
    <source>
        <strain evidence="3 4">C33</strain>
    </source>
</reference>
<accession>A0A7Z2NXC0</accession>
<dbReference type="NCBIfam" id="TIGR00095">
    <property type="entry name" value="16S rRNA (guanine(966)-N(2))-methyltransferase RsmD"/>
    <property type="match status" value="1"/>
</dbReference>
<keyword evidence="2 3" id="KW-0808">Transferase</keyword>